<name>A0A3B3ZRV7_9GOBI</name>
<dbReference type="AlphaFoldDB" id="A0A3B3ZRV7"/>
<comment type="similarity">
    <text evidence="1">Belongs to the TTI2 family.</text>
</comment>
<evidence type="ECO:0000313" key="3">
    <source>
        <dbReference type="Proteomes" id="UP000261520"/>
    </source>
</evidence>
<evidence type="ECO:0000313" key="2">
    <source>
        <dbReference type="Ensembl" id="ENSPMGP00000007255.1"/>
    </source>
</evidence>
<dbReference type="GO" id="GO:0005829">
    <property type="term" value="C:cytosol"/>
    <property type="evidence" value="ECO:0007669"/>
    <property type="project" value="TreeGrafter"/>
</dbReference>
<dbReference type="PANTHER" id="PTHR32226:SF2">
    <property type="entry name" value="TELO2-INTERACTING PROTEIN 2"/>
    <property type="match status" value="1"/>
</dbReference>
<dbReference type="GO" id="GO:0110078">
    <property type="term" value="C:TTT Hsp90 cochaperone complex"/>
    <property type="evidence" value="ECO:0007669"/>
    <property type="project" value="InterPro"/>
</dbReference>
<sequence>MSEHASKPSPVCGSVSWKCVSDAATDKASSSQTENTSCWAARWSLSRVCMDSMRAFILVSSEVRLSTFEDNPAERSPLLRLCGVGEASTAERFLLTFPLAGNWVSCISEGPAPPNAARRSARRDLGIMLQLMQCVLSYLMDLLLVLEKHPLSPSTTPSRRSASRHDDVLRMVLTQMEGEHKLALRRVYASALPPLVDRCGITVCRHLKRLERVILEYLELSDPPDETSRIHILLTLNQTLQTAWPRVNQRRGQQLLKAVLRLLVDVSSDINLKDSVKREIFDQSAASIRLLDVCSNRTLQVLKYMY</sequence>
<reference evidence="2" key="2">
    <citation type="submission" date="2025-09" db="UniProtKB">
        <authorList>
            <consortium name="Ensembl"/>
        </authorList>
    </citation>
    <scope>IDENTIFICATION</scope>
</reference>
<evidence type="ECO:0000256" key="1">
    <source>
        <dbReference type="ARBA" id="ARBA00034736"/>
    </source>
</evidence>
<accession>A0A3B3ZRV7</accession>
<dbReference type="STRING" id="409849.ENSPMGP00000007255"/>
<proteinExistence type="inferred from homology"/>
<keyword evidence="3" id="KW-1185">Reference proteome</keyword>
<dbReference type="GO" id="GO:0005634">
    <property type="term" value="C:nucleus"/>
    <property type="evidence" value="ECO:0007669"/>
    <property type="project" value="TreeGrafter"/>
</dbReference>
<reference evidence="2" key="1">
    <citation type="submission" date="2025-08" db="UniProtKB">
        <authorList>
            <consortium name="Ensembl"/>
        </authorList>
    </citation>
    <scope>IDENTIFICATION</scope>
</reference>
<dbReference type="Ensembl" id="ENSPMGT00000007721.1">
    <property type="protein sequence ID" value="ENSPMGP00000007255.1"/>
    <property type="gene ID" value="ENSPMGG00000006031.1"/>
</dbReference>
<dbReference type="PANTHER" id="PTHR32226">
    <property type="entry name" value="TELO2-INTERACTING PROTEIN 2"/>
    <property type="match status" value="1"/>
</dbReference>
<dbReference type="Proteomes" id="UP000261520">
    <property type="component" value="Unplaced"/>
</dbReference>
<dbReference type="InterPro" id="IPR018870">
    <property type="entry name" value="Tti2"/>
</dbReference>
<protein>
    <submittedName>
        <fullName evidence="2">Uncharacterized protein</fullName>
    </submittedName>
</protein>
<organism evidence="2 3">
    <name type="scientific">Periophthalmus magnuspinnatus</name>
    <dbReference type="NCBI Taxonomy" id="409849"/>
    <lineage>
        <taxon>Eukaryota</taxon>
        <taxon>Metazoa</taxon>
        <taxon>Chordata</taxon>
        <taxon>Craniata</taxon>
        <taxon>Vertebrata</taxon>
        <taxon>Euteleostomi</taxon>
        <taxon>Actinopterygii</taxon>
        <taxon>Neopterygii</taxon>
        <taxon>Teleostei</taxon>
        <taxon>Neoteleostei</taxon>
        <taxon>Acanthomorphata</taxon>
        <taxon>Gobiaria</taxon>
        <taxon>Gobiiformes</taxon>
        <taxon>Gobioidei</taxon>
        <taxon>Gobiidae</taxon>
        <taxon>Oxudercinae</taxon>
        <taxon>Periophthalmus</taxon>
    </lineage>
</organism>